<name>A0AAW7ZDY6_9FIRM</name>
<keyword evidence="8" id="KW-1185">Reference proteome</keyword>
<feature type="coiled-coil region" evidence="3">
    <location>
        <begin position="151"/>
        <end position="209"/>
    </location>
</feature>
<evidence type="ECO:0000313" key="7">
    <source>
        <dbReference type="EMBL" id="MDO7787928.1"/>
    </source>
</evidence>
<dbReference type="InterPro" id="IPR058624">
    <property type="entry name" value="MdtA-like_HH"/>
</dbReference>
<dbReference type="Pfam" id="PF25990">
    <property type="entry name" value="Beta-barrel_YknX"/>
    <property type="match status" value="1"/>
</dbReference>
<dbReference type="PANTHER" id="PTHR32347">
    <property type="entry name" value="EFFLUX SYSTEM COMPONENT YKNX-RELATED"/>
    <property type="match status" value="1"/>
</dbReference>
<dbReference type="AlphaFoldDB" id="A0AAW7ZDY6"/>
<dbReference type="PANTHER" id="PTHR32347:SF14">
    <property type="entry name" value="EFFLUX SYSTEM COMPONENT YKNX-RELATED"/>
    <property type="match status" value="1"/>
</dbReference>
<evidence type="ECO:0000259" key="6">
    <source>
        <dbReference type="Pfam" id="PF25990"/>
    </source>
</evidence>
<dbReference type="Proteomes" id="UP001172911">
    <property type="component" value="Unassembled WGS sequence"/>
</dbReference>
<keyword evidence="2 3" id="KW-0175">Coiled coil</keyword>
<dbReference type="Gene3D" id="2.40.30.170">
    <property type="match status" value="1"/>
</dbReference>
<dbReference type="InterPro" id="IPR058636">
    <property type="entry name" value="Beta-barrel_YknX"/>
</dbReference>
<evidence type="ECO:0000259" key="5">
    <source>
        <dbReference type="Pfam" id="PF25917"/>
    </source>
</evidence>
<evidence type="ECO:0000256" key="1">
    <source>
        <dbReference type="ARBA" id="ARBA00004196"/>
    </source>
</evidence>
<dbReference type="InterPro" id="IPR058625">
    <property type="entry name" value="MdtA-like_BSH"/>
</dbReference>
<dbReference type="Gene3D" id="1.10.287.470">
    <property type="entry name" value="Helix hairpin bin"/>
    <property type="match status" value="1"/>
</dbReference>
<evidence type="ECO:0000259" key="4">
    <source>
        <dbReference type="Pfam" id="PF25876"/>
    </source>
</evidence>
<reference evidence="7" key="2">
    <citation type="submission" date="2023-03" db="EMBL/GenBank/DDBJ databases">
        <authorList>
            <person name="Zhang Z."/>
        </authorList>
    </citation>
    <scope>NUCLEOTIDE SEQUENCE</scope>
    <source>
        <strain evidence="7">DSA</strain>
    </source>
</reference>
<dbReference type="SUPFAM" id="SSF111369">
    <property type="entry name" value="HlyD-like secretion proteins"/>
    <property type="match status" value="3"/>
</dbReference>
<proteinExistence type="predicted"/>
<dbReference type="EMBL" id="JARPTC010000017">
    <property type="protein sequence ID" value="MDO7787928.1"/>
    <property type="molecule type" value="Genomic_DNA"/>
</dbReference>
<dbReference type="RefSeq" id="WP_304543396.1">
    <property type="nucleotide sequence ID" value="NZ_JARPTC010000017.1"/>
</dbReference>
<gene>
    <name evidence="7" type="ORF">P6N53_11920</name>
</gene>
<dbReference type="Pfam" id="PF25876">
    <property type="entry name" value="HH_MFP_RND"/>
    <property type="match status" value="1"/>
</dbReference>
<feature type="domain" description="Multidrug resistance protein MdtA-like alpha-helical hairpin" evidence="4">
    <location>
        <begin position="113"/>
        <end position="179"/>
    </location>
</feature>
<dbReference type="PROSITE" id="PS51257">
    <property type="entry name" value="PROKAR_LIPOPROTEIN"/>
    <property type="match status" value="1"/>
</dbReference>
<dbReference type="Pfam" id="PF25917">
    <property type="entry name" value="BSH_RND"/>
    <property type="match status" value="1"/>
</dbReference>
<feature type="domain" description="Multidrug resistance protein MdtA-like barrel-sandwich hybrid" evidence="5">
    <location>
        <begin position="40"/>
        <end position="244"/>
    </location>
</feature>
<evidence type="ECO:0000256" key="2">
    <source>
        <dbReference type="ARBA" id="ARBA00023054"/>
    </source>
</evidence>
<evidence type="ECO:0000313" key="8">
    <source>
        <dbReference type="Proteomes" id="UP001172911"/>
    </source>
</evidence>
<protein>
    <submittedName>
        <fullName evidence="7">Efflux RND transporter periplasmic adaptor subunit</fullName>
    </submittedName>
</protein>
<dbReference type="GO" id="GO:0030313">
    <property type="term" value="C:cell envelope"/>
    <property type="evidence" value="ECO:0007669"/>
    <property type="project" value="UniProtKB-SubCell"/>
</dbReference>
<dbReference type="InterPro" id="IPR050465">
    <property type="entry name" value="UPF0194_transport"/>
</dbReference>
<organism evidence="7 8">
    <name type="scientific">Desulforamulus aquiferis</name>
    <dbReference type="NCBI Taxonomy" id="1397668"/>
    <lineage>
        <taxon>Bacteria</taxon>
        <taxon>Bacillati</taxon>
        <taxon>Bacillota</taxon>
        <taxon>Clostridia</taxon>
        <taxon>Eubacteriales</taxon>
        <taxon>Peptococcaceae</taxon>
        <taxon>Desulforamulus</taxon>
    </lineage>
</organism>
<sequence>MIPIKKHLSGLLILSIILLISGCSNQGTTVSSITGIVEAREVDVNTKIPGRVIELLVQDGQRVQAGDVLAKIDDQELKSRESQALAGIAAAKGDIAKATATTNLYQGSTAADIQSAEGLLSEALAAEALASKTYQRIAELHKAQAISDLELDKAEKDYKTAQAAVTKAEGNLAKAKAALLQVDVYQAEIQRAEAALIKAEADLEQVHINLEETLIKAPCSGVITSINVEQGELVSTGLPLMTVTDYEENWVNVKVEQSILDKVSEGNEATLTALNLPDKTFTGKIVDISRKPEFATTRATNDRGEKDIVTYNVKIRVNSAELRPGMNVSVNFD</sequence>
<dbReference type="Gene3D" id="2.40.50.100">
    <property type="match status" value="1"/>
</dbReference>
<evidence type="ECO:0000256" key="3">
    <source>
        <dbReference type="SAM" id="Coils"/>
    </source>
</evidence>
<dbReference type="PRINTS" id="PR01490">
    <property type="entry name" value="RTXTOXIND"/>
</dbReference>
<accession>A0AAW7ZDY6</accession>
<reference evidence="7" key="1">
    <citation type="journal article" date="2023" name="J. Hazard. Mater.">
        <title>Anaerobic biodegradation of pyrene and benzo[a]pyrene by a new sulfate-reducing Desulforamulus aquiferis strain DSA.</title>
        <authorList>
            <person name="Zhang Z."/>
            <person name="Sun J."/>
            <person name="Gong X."/>
            <person name="Wang C."/>
            <person name="Wang H."/>
        </authorList>
    </citation>
    <scope>NUCLEOTIDE SEQUENCE</scope>
    <source>
        <strain evidence="7">DSA</strain>
    </source>
</reference>
<comment type="subcellular location">
    <subcellularLocation>
        <location evidence="1">Cell envelope</location>
    </subcellularLocation>
</comment>
<feature type="domain" description="YknX-like beta-barrel" evidence="6">
    <location>
        <begin position="261"/>
        <end position="331"/>
    </location>
</feature>
<comment type="caution">
    <text evidence="7">The sequence shown here is derived from an EMBL/GenBank/DDBJ whole genome shotgun (WGS) entry which is preliminary data.</text>
</comment>